<proteinExistence type="predicted"/>
<sequence>MGKLDLNLDAYRLIADLLHRLRTSVRERLRELAGEAWEERIPEDLRLFLAQRRLREQGVSWFRTDSCDLLDYASFSDLAEILAANPTLLEQVDWLPTSGREAMLRVRFLELDTVFQRVAYARPISELEMELLAGLGERIRKSFEGTSRTPTPPAPAKAQEAKPAEAPAVERKSPPTPAPPPAAPETRAAPASSQGLSKEALLRALETGDTKKIMAALYQEVVRTADAIFKEGKAPACPVWETVRESAWYEKNFRPLSLAPLSHFFDIVEDTKELARSASREEILEAVRNRGFAQTLLQLKELFQPYLGAAA</sequence>
<name>A0A062XV78_9BACT</name>
<feature type="region of interest" description="Disordered" evidence="1">
    <location>
        <begin position="143"/>
        <end position="195"/>
    </location>
</feature>
<feature type="compositionally biased region" description="Pro residues" evidence="1">
    <location>
        <begin position="174"/>
        <end position="183"/>
    </location>
</feature>
<dbReference type="Proteomes" id="UP000027284">
    <property type="component" value="Unassembled WGS sequence"/>
</dbReference>
<evidence type="ECO:0000256" key="1">
    <source>
        <dbReference type="SAM" id="MobiDB-lite"/>
    </source>
</evidence>
<protein>
    <submittedName>
        <fullName evidence="2">Uncharacterized protein</fullName>
    </submittedName>
</protein>
<organism evidence="2 3">
    <name type="scientific">Thermoanaerobaculum aquaticum</name>
    <dbReference type="NCBI Taxonomy" id="1312852"/>
    <lineage>
        <taxon>Bacteria</taxon>
        <taxon>Pseudomonadati</taxon>
        <taxon>Acidobacteriota</taxon>
        <taxon>Thermoanaerobaculia</taxon>
        <taxon>Thermoanaerobaculales</taxon>
        <taxon>Thermoanaerobaculaceae</taxon>
        <taxon>Thermoanaerobaculum</taxon>
    </lineage>
</organism>
<dbReference type="STRING" id="1312852.EG19_09005"/>
<gene>
    <name evidence="2" type="ORF">EG19_09005</name>
</gene>
<dbReference type="EMBL" id="JMFG01000004">
    <property type="protein sequence ID" value="KDA54778.1"/>
    <property type="molecule type" value="Genomic_DNA"/>
</dbReference>
<evidence type="ECO:0000313" key="3">
    <source>
        <dbReference type="Proteomes" id="UP000027284"/>
    </source>
</evidence>
<dbReference type="AlphaFoldDB" id="A0A062XV78"/>
<evidence type="ECO:0000313" key="2">
    <source>
        <dbReference type="EMBL" id="KDA54778.1"/>
    </source>
</evidence>
<accession>A0A062XV78</accession>
<dbReference type="RefSeq" id="WP_038046656.1">
    <property type="nucleotide sequence ID" value="NZ_JMFG01000004.1"/>
</dbReference>
<reference evidence="2 3" key="1">
    <citation type="submission" date="2014-04" db="EMBL/GenBank/DDBJ databases">
        <title>The Genome Sequence of Thermoanaerobaculum aquaticum MP-01, The First Cultivated Group 23 Acidobacterium.</title>
        <authorList>
            <person name="Stamps B.W."/>
            <person name="Losey N.A."/>
            <person name="Lawson P.A."/>
            <person name="Stevenson B.S."/>
        </authorList>
    </citation>
    <scope>NUCLEOTIDE SEQUENCE [LARGE SCALE GENOMIC DNA]</scope>
    <source>
        <strain evidence="2 3">MP-01</strain>
    </source>
</reference>
<feature type="compositionally biased region" description="Basic and acidic residues" evidence="1">
    <location>
        <begin position="159"/>
        <end position="173"/>
    </location>
</feature>
<comment type="caution">
    <text evidence="2">The sequence shown here is derived from an EMBL/GenBank/DDBJ whole genome shotgun (WGS) entry which is preliminary data.</text>
</comment>
<keyword evidence="3" id="KW-1185">Reference proteome</keyword>